<feature type="transmembrane region" description="Helical" evidence="6">
    <location>
        <begin position="224"/>
        <end position="245"/>
    </location>
</feature>
<evidence type="ECO:0000256" key="2">
    <source>
        <dbReference type="ARBA" id="ARBA00022448"/>
    </source>
</evidence>
<dbReference type="InterPro" id="IPR020846">
    <property type="entry name" value="MFS_dom"/>
</dbReference>
<dbReference type="Proteomes" id="UP001200110">
    <property type="component" value="Unassembled WGS sequence"/>
</dbReference>
<feature type="transmembrane region" description="Helical" evidence="6">
    <location>
        <begin position="138"/>
        <end position="156"/>
    </location>
</feature>
<dbReference type="PANTHER" id="PTHR42718:SF9">
    <property type="entry name" value="MAJOR FACILITATOR SUPERFAMILY MULTIDRUG TRANSPORTER MFSC"/>
    <property type="match status" value="1"/>
</dbReference>
<feature type="transmembrane region" description="Helical" evidence="6">
    <location>
        <begin position="334"/>
        <end position="358"/>
    </location>
</feature>
<evidence type="ECO:0000259" key="7">
    <source>
        <dbReference type="PROSITE" id="PS50850"/>
    </source>
</evidence>
<feature type="transmembrane region" description="Helical" evidence="6">
    <location>
        <begin position="437"/>
        <end position="456"/>
    </location>
</feature>
<evidence type="ECO:0000313" key="8">
    <source>
        <dbReference type="EMBL" id="MCF8589089.1"/>
    </source>
</evidence>
<keyword evidence="4 6" id="KW-1133">Transmembrane helix</keyword>
<dbReference type="RefSeq" id="WP_236998328.1">
    <property type="nucleotide sequence ID" value="NZ_JAKKOR010000008.1"/>
</dbReference>
<feature type="transmembrane region" description="Helical" evidence="6">
    <location>
        <begin position="50"/>
        <end position="69"/>
    </location>
</feature>
<feature type="transmembrane region" description="Helical" evidence="6">
    <location>
        <begin position="106"/>
        <end position="126"/>
    </location>
</feature>
<feature type="transmembrane region" description="Helical" evidence="6">
    <location>
        <begin position="199"/>
        <end position="218"/>
    </location>
</feature>
<feature type="transmembrane region" description="Helical" evidence="6">
    <location>
        <begin position="408"/>
        <end position="425"/>
    </location>
</feature>
<dbReference type="SUPFAM" id="SSF103473">
    <property type="entry name" value="MFS general substrate transporter"/>
    <property type="match status" value="1"/>
</dbReference>
<feature type="domain" description="Major facilitator superfamily (MFS) profile" evidence="7">
    <location>
        <begin position="14"/>
        <end position="461"/>
    </location>
</feature>
<protein>
    <submittedName>
        <fullName evidence="8">MFS transporter</fullName>
    </submittedName>
</protein>
<evidence type="ECO:0000256" key="6">
    <source>
        <dbReference type="SAM" id="Phobius"/>
    </source>
</evidence>
<evidence type="ECO:0000256" key="4">
    <source>
        <dbReference type="ARBA" id="ARBA00022989"/>
    </source>
</evidence>
<dbReference type="EMBL" id="JAKKOR010000008">
    <property type="protein sequence ID" value="MCF8589089.1"/>
    <property type="molecule type" value="Genomic_DNA"/>
</dbReference>
<proteinExistence type="predicted"/>
<keyword evidence="9" id="KW-1185">Reference proteome</keyword>
<name>A0ABS9IU54_9ACTN</name>
<feature type="transmembrane region" description="Helical" evidence="6">
    <location>
        <begin position="168"/>
        <end position="187"/>
    </location>
</feature>
<evidence type="ECO:0000256" key="1">
    <source>
        <dbReference type="ARBA" id="ARBA00004651"/>
    </source>
</evidence>
<feature type="transmembrane region" description="Helical" evidence="6">
    <location>
        <begin position="364"/>
        <end position="387"/>
    </location>
</feature>
<dbReference type="PROSITE" id="PS50850">
    <property type="entry name" value="MFS"/>
    <property type="match status" value="1"/>
</dbReference>
<dbReference type="Pfam" id="PF07690">
    <property type="entry name" value="MFS_1"/>
    <property type="match status" value="1"/>
</dbReference>
<keyword evidence="3 6" id="KW-0812">Transmembrane</keyword>
<evidence type="ECO:0000256" key="3">
    <source>
        <dbReference type="ARBA" id="ARBA00022692"/>
    </source>
</evidence>
<feature type="transmembrane region" description="Helical" evidence="6">
    <location>
        <begin position="14"/>
        <end position="38"/>
    </location>
</feature>
<feature type="transmembrane region" description="Helical" evidence="6">
    <location>
        <begin position="266"/>
        <end position="288"/>
    </location>
</feature>
<accession>A0ABS9IU54</accession>
<feature type="transmembrane region" description="Helical" evidence="6">
    <location>
        <begin position="300"/>
        <end position="322"/>
    </location>
</feature>
<comment type="subcellular location">
    <subcellularLocation>
        <location evidence="1">Cell membrane</location>
        <topology evidence="1">Multi-pass membrane protein</topology>
    </subcellularLocation>
</comment>
<gene>
    <name evidence="8" type="ORF">L5G33_11520</name>
</gene>
<organism evidence="8 9">
    <name type="scientific">Gordonia liuliyuniae</name>
    <dbReference type="NCBI Taxonomy" id="2911517"/>
    <lineage>
        <taxon>Bacteria</taxon>
        <taxon>Bacillati</taxon>
        <taxon>Actinomycetota</taxon>
        <taxon>Actinomycetes</taxon>
        <taxon>Mycobacteriales</taxon>
        <taxon>Gordoniaceae</taxon>
        <taxon>Gordonia</taxon>
    </lineage>
</organism>
<comment type="caution">
    <text evidence="8">The sequence shown here is derived from an EMBL/GenBank/DDBJ whole genome shotgun (WGS) entry which is preliminary data.</text>
</comment>
<dbReference type="InterPro" id="IPR036259">
    <property type="entry name" value="MFS_trans_sf"/>
</dbReference>
<dbReference type="InterPro" id="IPR011701">
    <property type="entry name" value="MFS"/>
</dbReference>
<keyword evidence="2" id="KW-0813">Transport</keyword>
<reference evidence="8 9" key="1">
    <citation type="submission" date="2022-01" db="EMBL/GenBank/DDBJ databases">
        <authorList>
            <person name="Huang Y."/>
        </authorList>
    </citation>
    <scope>NUCLEOTIDE SEQUENCE [LARGE SCALE GENOMIC DNA]</scope>
    <source>
        <strain evidence="8 9">HY366</strain>
    </source>
</reference>
<evidence type="ECO:0000313" key="9">
    <source>
        <dbReference type="Proteomes" id="UP001200110"/>
    </source>
</evidence>
<keyword evidence="5 6" id="KW-0472">Membrane</keyword>
<dbReference type="PANTHER" id="PTHR42718">
    <property type="entry name" value="MAJOR FACILITATOR SUPERFAMILY MULTIDRUG TRANSPORTER MFSC"/>
    <property type="match status" value="1"/>
</dbReference>
<sequence length="462" mass="46750">MSTTSATHEAPPKLLVPSLVFIALVVAAVGSLGAPLITSVATSLHVSLGSAQWTLTITLLAGAIATPVLGRLGAGPHRRATILATLTIVVTGSILTVLPLPFPWLLAGRAAQGAGLGLTALMMGVARDHLPRDKSASTIALLSVASTIGIGIGYPLAGLLTEVGGVRAAYGLGVAVTAFALLAAYRSIPASPEGRSSHVDVPGAVLLAAALFLVLLLASETSLWTKYLTVAVVLAVIAAAVLAVWATVERRIASPLVDVTLLRHPAVAGANIAMFIGGIGMYLLLTLITRYSQTPSSTGYGFGLTTFVAGLVLVPFSVLGFIAGKLTPRARERIGAPLVLASSAVIVLAAFAIFAAARTSIVELLIAMAILGFGVGSFSSAMPGVILAVTPKDETSSAMSVNQVVRSVGFSLGSAIGGLILAAGITGKFPDDTAYTVASWIGAAIMAATTMTCVALHRKGAH</sequence>
<feature type="transmembrane region" description="Helical" evidence="6">
    <location>
        <begin position="81"/>
        <end position="100"/>
    </location>
</feature>
<evidence type="ECO:0000256" key="5">
    <source>
        <dbReference type="ARBA" id="ARBA00023136"/>
    </source>
</evidence>
<dbReference type="Gene3D" id="1.20.1250.20">
    <property type="entry name" value="MFS general substrate transporter like domains"/>
    <property type="match status" value="1"/>
</dbReference>